<accession>A0A2J6R9P9</accession>
<dbReference type="Proteomes" id="UP000235786">
    <property type="component" value="Unassembled WGS sequence"/>
</dbReference>
<dbReference type="AlphaFoldDB" id="A0A2J6R9P9"/>
<protein>
    <recommendedName>
        <fullName evidence="4">NAD(P)-binding protein</fullName>
    </recommendedName>
</protein>
<reference evidence="2 3" key="1">
    <citation type="submission" date="2016-04" db="EMBL/GenBank/DDBJ databases">
        <title>A degradative enzymes factory behind the ericoid mycorrhizal symbiosis.</title>
        <authorList>
            <consortium name="DOE Joint Genome Institute"/>
            <person name="Martino E."/>
            <person name="Morin E."/>
            <person name="Grelet G."/>
            <person name="Kuo A."/>
            <person name="Kohler A."/>
            <person name="Daghino S."/>
            <person name="Barry K."/>
            <person name="Choi C."/>
            <person name="Cichocki N."/>
            <person name="Clum A."/>
            <person name="Copeland A."/>
            <person name="Hainaut M."/>
            <person name="Haridas S."/>
            <person name="Labutti K."/>
            <person name="Lindquist E."/>
            <person name="Lipzen A."/>
            <person name="Khouja H.-R."/>
            <person name="Murat C."/>
            <person name="Ohm R."/>
            <person name="Olson A."/>
            <person name="Spatafora J."/>
            <person name="Veneault-Fourrey C."/>
            <person name="Henrissat B."/>
            <person name="Grigoriev I."/>
            <person name="Martin F."/>
            <person name="Perotto S."/>
        </authorList>
    </citation>
    <scope>NUCLEOTIDE SEQUENCE [LARGE SCALE GENOMIC DNA]</scope>
    <source>
        <strain evidence="2 3">F</strain>
    </source>
</reference>
<dbReference type="GO" id="GO:0016491">
    <property type="term" value="F:oxidoreductase activity"/>
    <property type="evidence" value="ECO:0007669"/>
    <property type="project" value="UniProtKB-KW"/>
</dbReference>
<organism evidence="2 3">
    <name type="scientific">Hyaloscypha variabilis (strain UAMH 11265 / GT02V1 / F)</name>
    <name type="common">Meliniomyces variabilis</name>
    <dbReference type="NCBI Taxonomy" id="1149755"/>
    <lineage>
        <taxon>Eukaryota</taxon>
        <taxon>Fungi</taxon>
        <taxon>Dikarya</taxon>
        <taxon>Ascomycota</taxon>
        <taxon>Pezizomycotina</taxon>
        <taxon>Leotiomycetes</taxon>
        <taxon>Helotiales</taxon>
        <taxon>Hyaloscyphaceae</taxon>
        <taxon>Hyaloscypha</taxon>
        <taxon>Hyaloscypha variabilis</taxon>
    </lineage>
</organism>
<keyword evidence="1" id="KW-0560">Oxidoreductase</keyword>
<gene>
    <name evidence="2" type="ORF">L207DRAFT_108993</name>
</gene>
<sequence length="344" mass="38190">MPFQGISIEEVLAHNTSLKKRPKGLVGVFVGGTSGIGEWTFRAFIKHTNSPRAYLIGRNRPVAEKIISEALVTNPEAKIDFLAADCSLLKEVSRVCEEIKKREDEMSGGRKGVVNLLVLSQSSSGLGGRSETPEGLDRKFSLIYHSRLLFTHLLTPFLENAHSQGHPSRVISVLLTGRETLLDLQNLDLKTRYSTSTCLTYATTMTTLSFYHLAKINPGISYIHTNPGIVKTGMMRYLPWYMRAVSHAGYVVLSPWRMEVEESGERHLEMGFAERYVSAGDMENSKEGEEVQGIAGQKGAYALYNKGQEVEKDVVVKMVGDSYAEKIWGHTLKIFDVENAGKTA</sequence>
<keyword evidence="3" id="KW-1185">Reference proteome</keyword>
<dbReference type="OrthoDB" id="2898509at2759"/>
<dbReference type="PANTHER" id="PTHR47534">
    <property type="entry name" value="YALI0E05731P"/>
    <property type="match status" value="1"/>
</dbReference>
<dbReference type="Gene3D" id="3.40.50.720">
    <property type="entry name" value="NAD(P)-binding Rossmann-like Domain"/>
    <property type="match status" value="1"/>
</dbReference>
<dbReference type="InterPro" id="IPR052228">
    <property type="entry name" value="Sec_Metab_Biosynth_Oxidored"/>
</dbReference>
<evidence type="ECO:0000313" key="2">
    <source>
        <dbReference type="EMBL" id="PMD35215.1"/>
    </source>
</evidence>
<dbReference type="InterPro" id="IPR036291">
    <property type="entry name" value="NAD(P)-bd_dom_sf"/>
</dbReference>
<dbReference type="STRING" id="1149755.A0A2J6R9P9"/>
<evidence type="ECO:0008006" key="4">
    <source>
        <dbReference type="Google" id="ProtNLM"/>
    </source>
</evidence>
<evidence type="ECO:0000256" key="1">
    <source>
        <dbReference type="ARBA" id="ARBA00023002"/>
    </source>
</evidence>
<name>A0A2J6R9P9_HYAVF</name>
<proteinExistence type="predicted"/>
<dbReference type="SUPFAM" id="SSF51735">
    <property type="entry name" value="NAD(P)-binding Rossmann-fold domains"/>
    <property type="match status" value="1"/>
</dbReference>
<dbReference type="PANTHER" id="PTHR47534:SF3">
    <property type="entry name" value="ALCOHOL DEHYDROGENASE-LIKE C-TERMINAL DOMAIN-CONTAINING PROTEIN"/>
    <property type="match status" value="1"/>
</dbReference>
<evidence type="ECO:0000313" key="3">
    <source>
        <dbReference type="Proteomes" id="UP000235786"/>
    </source>
</evidence>
<dbReference type="EMBL" id="KZ613952">
    <property type="protein sequence ID" value="PMD35215.1"/>
    <property type="molecule type" value="Genomic_DNA"/>
</dbReference>